<evidence type="ECO:0000313" key="16">
    <source>
        <dbReference type="Proteomes" id="UP000214880"/>
    </source>
</evidence>
<proteinExistence type="inferred from homology"/>
<name>A0A1G9SYL9_9FIRM</name>
<evidence type="ECO:0000256" key="8">
    <source>
        <dbReference type="ARBA" id="ARBA00023170"/>
    </source>
</evidence>
<dbReference type="PANTHER" id="PTHR30069:SF29">
    <property type="entry name" value="HEMOGLOBIN AND HEMOGLOBIN-HAPTOGLOBIN-BINDING PROTEIN 1-RELATED"/>
    <property type="match status" value="1"/>
</dbReference>
<dbReference type="GO" id="GO:0015344">
    <property type="term" value="F:siderophore uptake transmembrane transporter activity"/>
    <property type="evidence" value="ECO:0007669"/>
    <property type="project" value="TreeGrafter"/>
</dbReference>
<keyword evidence="5 12" id="KW-0732">Signal</keyword>
<evidence type="ECO:0000256" key="9">
    <source>
        <dbReference type="ARBA" id="ARBA00023237"/>
    </source>
</evidence>
<dbReference type="Gene3D" id="2.40.170.20">
    <property type="entry name" value="TonB-dependent receptor, beta-barrel domain"/>
    <property type="match status" value="1"/>
</dbReference>
<comment type="subcellular location">
    <subcellularLocation>
        <location evidence="1 10">Cell outer membrane</location>
        <topology evidence="1 10">Multi-pass membrane protein</topology>
    </subcellularLocation>
</comment>
<dbReference type="InterPro" id="IPR039426">
    <property type="entry name" value="TonB-dep_rcpt-like"/>
</dbReference>
<evidence type="ECO:0000256" key="2">
    <source>
        <dbReference type="ARBA" id="ARBA00022448"/>
    </source>
</evidence>
<feature type="domain" description="TonB-dependent receptor plug" evidence="14">
    <location>
        <begin position="58"/>
        <end position="168"/>
    </location>
</feature>
<dbReference type="PANTHER" id="PTHR30069">
    <property type="entry name" value="TONB-DEPENDENT OUTER MEMBRANE RECEPTOR"/>
    <property type="match status" value="1"/>
</dbReference>
<accession>A0A1G9SYL9</accession>
<protein>
    <submittedName>
        <fullName evidence="15">Vitamin B12 transporter</fullName>
    </submittedName>
</protein>
<feature type="domain" description="TonB-dependent receptor-like beta-barrel" evidence="13">
    <location>
        <begin position="239"/>
        <end position="615"/>
    </location>
</feature>
<dbReference type="InterPro" id="IPR012910">
    <property type="entry name" value="Plug_dom"/>
</dbReference>
<comment type="similarity">
    <text evidence="10 11">Belongs to the TonB-dependent receptor family.</text>
</comment>
<dbReference type="InterPro" id="IPR036942">
    <property type="entry name" value="Beta-barrel_TonB_sf"/>
</dbReference>
<evidence type="ECO:0000256" key="6">
    <source>
        <dbReference type="ARBA" id="ARBA00023077"/>
    </source>
</evidence>
<keyword evidence="8" id="KW-0675">Receptor</keyword>
<keyword evidence="16" id="KW-1185">Reference proteome</keyword>
<keyword evidence="7 10" id="KW-0472">Membrane</keyword>
<evidence type="ECO:0000256" key="12">
    <source>
        <dbReference type="SAM" id="SignalP"/>
    </source>
</evidence>
<dbReference type="GO" id="GO:0044718">
    <property type="term" value="P:siderophore transmembrane transport"/>
    <property type="evidence" value="ECO:0007669"/>
    <property type="project" value="TreeGrafter"/>
</dbReference>
<evidence type="ECO:0000259" key="14">
    <source>
        <dbReference type="Pfam" id="PF07715"/>
    </source>
</evidence>
<evidence type="ECO:0000256" key="3">
    <source>
        <dbReference type="ARBA" id="ARBA00022452"/>
    </source>
</evidence>
<sequence>MSKQKKNWRQKLLCSLVGSTLLLTMPGLGEAGEAAGEAAGEYELEEMVVTASRMPTKRSETAAHITVVGREEIERNSYTSIAEALTGAGVKVESEGGSAIDSAKIMLNGSEQVVVLVDGRRVVWEQQVVSGRAGYSLDMLPNLSSVEKIEVVRGAASSLYGSAAVGGVVNIITRKGEERTATAAAEFGSWDSRRYRLQAGGKEGKTGYMVTAERWTQDNYEYKDPQTGQVSTMPNSDFDRDSASVRIDRELKEGTLTFSFDHLSENGGYPVVRPGYAMYSPDASRHIISNNVGLAYQWRQGDDVTNQLQVYRNHYSALWHRYRYNSGSSNFENEADGIEWNQRRRLSDSHTLLAGFDWRRVEVGVKQMETDGSKMRNLGLFLEDRWTIDPSWTLNVGLRRDDHSVYGNESTAHVGVNRKVDEHTNLYLSWGQVYRGPDADDLFMPDMGYYKGNPDLKPEKGHTTTLGVNTALKAGTAIQASVFSTYLEDAIDWDRSKTPWMPVNIGKQKKKGLELEVSHPLAPAWDVTAGYSYVKIREDKEDGAGYRNDVRNSQPNAYRLGVRYHQDAWNVSVLGRGATGRSLNGFTSRRYWVLDVAASYQMRPDVKLYAKVYNLTNRAYETNYVSGWGVGAFPMASRQIVIGIEGRL</sequence>
<keyword evidence="2 10" id="KW-0813">Transport</keyword>
<feature type="signal peptide" evidence="12">
    <location>
        <begin position="1"/>
        <end position="31"/>
    </location>
</feature>
<evidence type="ECO:0000256" key="5">
    <source>
        <dbReference type="ARBA" id="ARBA00022729"/>
    </source>
</evidence>
<keyword evidence="6 11" id="KW-0798">TonB box</keyword>
<evidence type="ECO:0000256" key="11">
    <source>
        <dbReference type="RuleBase" id="RU003357"/>
    </source>
</evidence>
<dbReference type="Pfam" id="PF07715">
    <property type="entry name" value="Plug"/>
    <property type="match status" value="1"/>
</dbReference>
<gene>
    <name evidence="15" type="ORF">SAMN04488502_104144</name>
</gene>
<dbReference type="AlphaFoldDB" id="A0A1G9SYL9"/>
<dbReference type="Proteomes" id="UP000214880">
    <property type="component" value="Unassembled WGS sequence"/>
</dbReference>
<dbReference type="SUPFAM" id="SSF56935">
    <property type="entry name" value="Porins"/>
    <property type="match status" value="1"/>
</dbReference>
<dbReference type="Pfam" id="PF00593">
    <property type="entry name" value="TonB_dep_Rec_b-barrel"/>
    <property type="match status" value="1"/>
</dbReference>
<dbReference type="Gene3D" id="2.170.130.10">
    <property type="entry name" value="TonB-dependent receptor, plug domain"/>
    <property type="match status" value="1"/>
</dbReference>
<feature type="chain" id="PRO_5011546628" evidence="12">
    <location>
        <begin position="32"/>
        <end position="648"/>
    </location>
</feature>
<dbReference type="EMBL" id="FNHB01000004">
    <property type="protein sequence ID" value="SDM39945.1"/>
    <property type="molecule type" value="Genomic_DNA"/>
</dbReference>
<dbReference type="RefSeq" id="WP_092072305.1">
    <property type="nucleotide sequence ID" value="NZ_FNHB01000004.1"/>
</dbReference>
<dbReference type="STRING" id="146817.SAMN04488502_104144"/>
<evidence type="ECO:0000256" key="1">
    <source>
        <dbReference type="ARBA" id="ARBA00004571"/>
    </source>
</evidence>
<keyword evidence="3 10" id="KW-1134">Transmembrane beta strand</keyword>
<keyword evidence="4 10" id="KW-0812">Transmembrane</keyword>
<evidence type="ECO:0000313" key="15">
    <source>
        <dbReference type="EMBL" id="SDM39945.1"/>
    </source>
</evidence>
<evidence type="ECO:0000256" key="4">
    <source>
        <dbReference type="ARBA" id="ARBA00022692"/>
    </source>
</evidence>
<dbReference type="OrthoDB" id="337377at2"/>
<organism evidence="15 16">
    <name type="scientific">Dendrosporobacter quercicolus</name>
    <dbReference type="NCBI Taxonomy" id="146817"/>
    <lineage>
        <taxon>Bacteria</taxon>
        <taxon>Bacillati</taxon>
        <taxon>Bacillota</taxon>
        <taxon>Negativicutes</taxon>
        <taxon>Selenomonadales</taxon>
        <taxon>Sporomusaceae</taxon>
        <taxon>Dendrosporobacter</taxon>
    </lineage>
</organism>
<dbReference type="CDD" id="cd01347">
    <property type="entry name" value="ligand_gated_channel"/>
    <property type="match status" value="1"/>
</dbReference>
<dbReference type="PROSITE" id="PS52016">
    <property type="entry name" value="TONB_DEPENDENT_REC_3"/>
    <property type="match status" value="1"/>
</dbReference>
<evidence type="ECO:0000256" key="7">
    <source>
        <dbReference type="ARBA" id="ARBA00023136"/>
    </source>
</evidence>
<dbReference type="InterPro" id="IPR000531">
    <property type="entry name" value="Beta-barrel_TonB"/>
</dbReference>
<keyword evidence="9 10" id="KW-0998">Cell outer membrane</keyword>
<evidence type="ECO:0000259" key="13">
    <source>
        <dbReference type="Pfam" id="PF00593"/>
    </source>
</evidence>
<reference evidence="15 16" key="1">
    <citation type="submission" date="2016-10" db="EMBL/GenBank/DDBJ databases">
        <authorList>
            <person name="de Groot N.N."/>
        </authorList>
    </citation>
    <scope>NUCLEOTIDE SEQUENCE [LARGE SCALE GENOMIC DNA]</scope>
    <source>
        <strain evidence="15 16">DSM 1736</strain>
    </source>
</reference>
<dbReference type="GO" id="GO:0009279">
    <property type="term" value="C:cell outer membrane"/>
    <property type="evidence" value="ECO:0007669"/>
    <property type="project" value="UniProtKB-SubCell"/>
</dbReference>
<evidence type="ECO:0000256" key="10">
    <source>
        <dbReference type="PROSITE-ProRule" id="PRU01360"/>
    </source>
</evidence>
<dbReference type="InterPro" id="IPR037066">
    <property type="entry name" value="Plug_dom_sf"/>
</dbReference>